<organism evidence="7 8">
    <name type="scientific">Protaetiibacter mangrovi</name>
    <dbReference type="NCBI Taxonomy" id="2970926"/>
    <lineage>
        <taxon>Bacteria</taxon>
        <taxon>Bacillati</taxon>
        <taxon>Actinomycetota</taxon>
        <taxon>Actinomycetes</taxon>
        <taxon>Micrococcales</taxon>
        <taxon>Microbacteriaceae</taxon>
        <taxon>Protaetiibacter</taxon>
    </lineage>
</organism>
<dbReference type="SUPFAM" id="SSF52833">
    <property type="entry name" value="Thioredoxin-like"/>
    <property type="match status" value="1"/>
</dbReference>
<evidence type="ECO:0000256" key="4">
    <source>
        <dbReference type="ARBA" id="ARBA00023157"/>
    </source>
</evidence>
<dbReference type="Proteomes" id="UP001205337">
    <property type="component" value="Unassembled WGS sequence"/>
</dbReference>
<evidence type="ECO:0000259" key="6">
    <source>
        <dbReference type="PROSITE" id="PS51352"/>
    </source>
</evidence>
<keyword evidence="3" id="KW-0249">Electron transport</keyword>
<evidence type="ECO:0000256" key="2">
    <source>
        <dbReference type="ARBA" id="ARBA00022448"/>
    </source>
</evidence>
<accession>A0ABT1ZF14</accession>
<feature type="domain" description="Thioredoxin" evidence="6">
    <location>
        <begin position="5"/>
        <end position="135"/>
    </location>
</feature>
<dbReference type="PROSITE" id="PS51352">
    <property type="entry name" value="THIOREDOXIN_2"/>
    <property type="match status" value="1"/>
</dbReference>
<dbReference type="EMBL" id="JANTHX010000005">
    <property type="protein sequence ID" value="MCS0499305.1"/>
    <property type="molecule type" value="Genomic_DNA"/>
</dbReference>
<evidence type="ECO:0000313" key="8">
    <source>
        <dbReference type="Proteomes" id="UP001205337"/>
    </source>
</evidence>
<dbReference type="InterPro" id="IPR013766">
    <property type="entry name" value="Thioredoxin_domain"/>
</dbReference>
<keyword evidence="5" id="KW-0676">Redox-active center</keyword>
<evidence type="ECO:0000256" key="3">
    <source>
        <dbReference type="ARBA" id="ARBA00022982"/>
    </source>
</evidence>
<proteinExistence type="inferred from homology"/>
<gene>
    <name evidence="7" type="ORF">NUH29_07045</name>
</gene>
<dbReference type="PANTHER" id="PTHR45663:SF11">
    <property type="entry name" value="GEO12009P1"/>
    <property type="match status" value="1"/>
</dbReference>
<dbReference type="InterPro" id="IPR017937">
    <property type="entry name" value="Thioredoxin_CS"/>
</dbReference>
<name>A0ABT1ZF14_9MICO</name>
<evidence type="ECO:0000313" key="7">
    <source>
        <dbReference type="EMBL" id="MCS0499305.1"/>
    </source>
</evidence>
<keyword evidence="8" id="KW-1185">Reference proteome</keyword>
<keyword evidence="4" id="KW-1015">Disulfide bond</keyword>
<dbReference type="Pfam" id="PF00085">
    <property type="entry name" value="Thioredoxin"/>
    <property type="match status" value="1"/>
</dbReference>
<dbReference type="CDD" id="cd02947">
    <property type="entry name" value="TRX_family"/>
    <property type="match status" value="1"/>
</dbReference>
<sequence>MDPLLALALVAALVAVATIVGLVWRGTQGRVRRTTGSARLDGVVLASGATFVQFSSEFCAPCRATARVLDELVGSRDGLGHVELDVAERPELAARFGILQTPTTLVVDGRGTVRARIGGAVRRELLTAELDRVLGAPVAA</sequence>
<dbReference type="InterPro" id="IPR036249">
    <property type="entry name" value="Thioredoxin-like_sf"/>
</dbReference>
<evidence type="ECO:0000256" key="5">
    <source>
        <dbReference type="ARBA" id="ARBA00023284"/>
    </source>
</evidence>
<dbReference type="RefSeq" id="WP_258798324.1">
    <property type="nucleotide sequence ID" value="NZ_JANTHX010000005.1"/>
</dbReference>
<dbReference type="Gene3D" id="3.40.30.10">
    <property type="entry name" value="Glutaredoxin"/>
    <property type="match status" value="1"/>
</dbReference>
<comment type="caution">
    <text evidence="7">The sequence shown here is derived from an EMBL/GenBank/DDBJ whole genome shotgun (WGS) entry which is preliminary data.</text>
</comment>
<dbReference type="PANTHER" id="PTHR45663">
    <property type="entry name" value="GEO12009P1"/>
    <property type="match status" value="1"/>
</dbReference>
<keyword evidence="2" id="KW-0813">Transport</keyword>
<dbReference type="PROSITE" id="PS00194">
    <property type="entry name" value="THIOREDOXIN_1"/>
    <property type="match status" value="1"/>
</dbReference>
<comment type="similarity">
    <text evidence="1">Belongs to the thioredoxin family.</text>
</comment>
<evidence type="ECO:0000256" key="1">
    <source>
        <dbReference type="ARBA" id="ARBA00008987"/>
    </source>
</evidence>
<reference evidence="7 8" key="1">
    <citation type="submission" date="2022-08" db="EMBL/GenBank/DDBJ databases">
        <authorList>
            <person name="Li F."/>
        </authorList>
    </citation>
    <scope>NUCLEOTIDE SEQUENCE [LARGE SCALE GENOMIC DNA]</scope>
    <source>
        <strain evidence="7 8">10F1B-8-1</strain>
    </source>
</reference>
<protein>
    <submittedName>
        <fullName evidence="7">Thioredoxin family protein</fullName>
    </submittedName>
</protein>